<organism evidence="2 3">
    <name type="scientific">Corynebacterium argentoratense DSM 44202</name>
    <dbReference type="NCBI Taxonomy" id="1348662"/>
    <lineage>
        <taxon>Bacteria</taxon>
        <taxon>Bacillati</taxon>
        <taxon>Actinomycetota</taxon>
        <taxon>Actinomycetes</taxon>
        <taxon>Mycobacteriales</taxon>
        <taxon>Corynebacteriaceae</taxon>
        <taxon>Corynebacterium</taxon>
    </lineage>
</organism>
<reference evidence="2 3" key="1">
    <citation type="journal article" date="2013" name="Genome Announc.">
        <title>Whole-Genome Sequence of the Clinical Strain Corynebacterium argentoratense DSM 44202, Isolated from a Human Throat Specimen.</title>
        <authorList>
            <person name="Bomholt C."/>
            <person name="Glaub A."/>
            <person name="Gravermann K."/>
            <person name="Albersmeier A."/>
            <person name="Brinkrolf K."/>
            <person name="Ruckert C."/>
            <person name="Tauch A."/>
        </authorList>
    </citation>
    <scope>NUCLEOTIDE SEQUENCE [LARGE SCALE GENOMIC DNA]</scope>
    <source>
        <strain evidence="2">DSM 44202</strain>
    </source>
</reference>
<dbReference type="InterPro" id="IPR000835">
    <property type="entry name" value="HTH_MarR-typ"/>
</dbReference>
<dbReference type="GeneID" id="78250680"/>
<dbReference type="PATRIC" id="fig|1348662.3.peg.757"/>
<dbReference type="GO" id="GO:0003700">
    <property type="term" value="F:DNA-binding transcription factor activity"/>
    <property type="evidence" value="ECO:0007669"/>
    <property type="project" value="InterPro"/>
</dbReference>
<keyword evidence="3" id="KW-1185">Reference proteome</keyword>
<dbReference type="InterPro" id="IPR039422">
    <property type="entry name" value="MarR/SlyA-like"/>
</dbReference>
<dbReference type="PROSITE" id="PS50995">
    <property type="entry name" value="HTH_MARR_2"/>
    <property type="match status" value="1"/>
</dbReference>
<dbReference type="PANTHER" id="PTHR33164">
    <property type="entry name" value="TRANSCRIPTIONAL REGULATOR, MARR FAMILY"/>
    <property type="match status" value="1"/>
</dbReference>
<evidence type="ECO:0000259" key="1">
    <source>
        <dbReference type="PROSITE" id="PS50995"/>
    </source>
</evidence>
<dbReference type="EMBL" id="CP006365">
    <property type="protein sequence ID" value="AGU14917.1"/>
    <property type="molecule type" value="Genomic_DNA"/>
</dbReference>
<feature type="domain" description="HTH marR-type" evidence="1">
    <location>
        <begin position="18"/>
        <end position="162"/>
    </location>
</feature>
<dbReference type="Proteomes" id="UP000016943">
    <property type="component" value="Chromosome"/>
</dbReference>
<dbReference type="HOGENOM" id="CLU_083287_27_5_11"/>
<dbReference type="InterPro" id="IPR036388">
    <property type="entry name" value="WH-like_DNA-bd_sf"/>
</dbReference>
<dbReference type="OrthoDB" id="8635520at2"/>
<gene>
    <name evidence="2" type="ORF">CARG_03845</name>
</gene>
<dbReference type="Gene3D" id="1.10.10.10">
    <property type="entry name" value="Winged helix-like DNA-binding domain superfamily/Winged helix DNA-binding domain"/>
    <property type="match status" value="1"/>
</dbReference>
<dbReference type="GO" id="GO:0006950">
    <property type="term" value="P:response to stress"/>
    <property type="evidence" value="ECO:0007669"/>
    <property type="project" value="TreeGrafter"/>
</dbReference>
<dbReference type="PANTHER" id="PTHR33164:SF99">
    <property type="entry name" value="MARR FAMILY REGULATORY PROTEIN"/>
    <property type="match status" value="1"/>
</dbReference>
<evidence type="ECO:0000313" key="2">
    <source>
        <dbReference type="EMBL" id="AGU14917.1"/>
    </source>
</evidence>
<dbReference type="eggNOG" id="COG1846">
    <property type="taxonomic scope" value="Bacteria"/>
</dbReference>
<protein>
    <recommendedName>
        <fullName evidence="1">HTH marR-type domain-containing protein</fullName>
    </recommendedName>
</protein>
<sequence>MSTQHPLNLEGDDGRDARGELWARITAAGLAVHKALDEGLPGGISSADYSILSVLRAAPHVPLDHQHCHAFELRLKEICDLLQWDRSRASHQVIRMEKRNLVAKHPCSRDARGVVIRLTEQGQEIIGKLHPQYLDAIDEVFFSKLDAEEICMISSVVDRVLGPQKQKLQELA</sequence>
<accession>U3GZ24</accession>
<dbReference type="STRING" id="1348662.CARG_03845"/>
<dbReference type="SMART" id="SM00347">
    <property type="entry name" value="HTH_MARR"/>
    <property type="match status" value="1"/>
</dbReference>
<dbReference type="InterPro" id="IPR036390">
    <property type="entry name" value="WH_DNA-bd_sf"/>
</dbReference>
<dbReference type="RefSeq" id="WP_020976070.1">
    <property type="nucleotide sequence ID" value="NC_022198.1"/>
</dbReference>
<evidence type="ECO:0000313" key="3">
    <source>
        <dbReference type="Proteomes" id="UP000016943"/>
    </source>
</evidence>
<dbReference type="SUPFAM" id="SSF46785">
    <property type="entry name" value="Winged helix' DNA-binding domain"/>
    <property type="match status" value="1"/>
</dbReference>
<proteinExistence type="predicted"/>
<dbReference type="KEGG" id="caz:CARG_03845"/>
<name>U3GZ24_9CORY</name>
<dbReference type="AlphaFoldDB" id="U3GZ24"/>